<keyword evidence="2" id="KW-0808">Transferase</keyword>
<accession>A0A2S5A657</accession>
<reference evidence="2 3" key="1">
    <citation type="submission" date="2018-01" db="EMBL/GenBank/DDBJ databases">
        <authorList>
            <person name="Gaut B.S."/>
            <person name="Morton B.R."/>
            <person name="Clegg M.T."/>
            <person name="Duvall M.R."/>
        </authorList>
    </citation>
    <scope>NUCLEOTIDE SEQUENCE [LARGE SCALE GENOMIC DNA]</scope>
    <source>
        <strain evidence="2 3">HR-AV</strain>
    </source>
</reference>
<dbReference type="Gene3D" id="3.40.630.30">
    <property type="match status" value="1"/>
</dbReference>
<dbReference type="OrthoDB" id="162220at2"/>
<evidence type="ECO:0000313" key="3">
    <source>
        <dbReference type="Proteomes" id="UP000236893"/>
    </source>
</evidence>
<dbReference type="InterPro" id="IPR000182">
    <property type="entry name" value="GNAT_dom"/>
</dbReference>
<gene>
    <name evidence="2" type="ORF">C3K47_05740</name>
</gene>
<dbReference type="GO" id="GO:0016747">
    <property type="term" value="F:acyltransferase activity, transferring groups other than amino-acyl groups"/>
    <property type="evidence" value="ECO:0007669"/>
    <property type="project" value="InterPro"/>
</dbReference>
<protein>
    <submittedName>
        <fullName evidence="2">GNAT family N-acetyltransferase</fullName>
    </submittedName>
</protein>
<dbReference type="AlphaFoldDB" id="A0A2S5A657"/>
<dbReference type="InterPro" id="IPR016181">
    <property type="entry name" value="Acyl_CoA_acyltransferase"/>
</dbReference>
<keyword evidence="3" id="KW-1185">Reference proteome</keyword>
<sequence>MDTNLTALTYTDLNFQELTVNNWFQFEKLMGDKGGCGGCWCMAFRLTTNEFNEYKYEGNRLKMHSLVNEGKSVGLLAFIEKEPIGWIALAPREDYLKIEKSRSLKRIDDKPVWSITCFFIGKEFRRVGLSKLLIKGAIDFARSKGIKTLEAYPSLPNDNKVPPAFLWVGILSAFLSNGFEVVKQNGKSRAIVRLDI</sequence>
<evidence type="ECO:0000259" key="1">
    <source>
        <dbReference type="PROSITE" id="PS51186"/>
    </source>
</evidence>
<name>A0A2S5A657_9SPHI</name>
<proteinExistence type="predicted"/>
<evidence type="ECO:0000313" key="2">
    <source>
        <dbReference type="EMBL" id="POY38025.1"/>
    </source>
</evidence>
<feature type="domain" description="N-acetyltransferase" evidence="1">
    <location>
        <begin position="13"/>
        <end position="196"/>
    </location>
</feature>
<dbReference type="PROSITE" id="PS51186">
    <property type="entry name" value="GNAT"/>
    <property type="match status" value="1"/>
</dbReference>
<dbReference type="RefSeq" id="WP_103788155.1">
    <property type="nucleotide sequence ID" value="NZ_PQVF01000003.1"/>
</dbReference>
<dbReference type="EMBL" id="PQVF01000003">
    <property type="protein sequence ID" value="POY38025.1"/>
    <property type="molecule type" value="Genomic_DNA"/>
</dbReference>
<organism evidence="2 3">
    <name type="scientific">Solitalea longa</name>
    <dbReference type="NCBI Taxonomy" id="2079460"/>
    <lineage>
        <taxon>Bacteria</taxon>
        <taxon>Pseudomonadati</taxon>
        <taxon>Bacteroidota</taxon>
        <taxon>Sphingobacteriia</taxon>
        <taxon>Sphingobacteriales</taxon>
        <taxon>Sphingobacteriaceae</taxon>
        <taxon>Solitalea</taxon>
    </lineage>
</organism>
<dbReference type="SUPFAM" id="SSF55729">
    <property type="entry name" value="Acyl-CoA N-acyltransferases (Nat)"/>
    <property type="match status" value="1"/>
</dbReference>
<dbReference type="Pfam" id="PF00583">
    <property type="entry name" value="Acetyltransf_1"/>
    <property type="match status" value="1"/>
</dbReference>
<dbReference type="Proteomes" id="UP000236893">
    <property type="component" value="Unassembled WGS sequence"/>
</dbReference>
<comment type="caution">
    <text evidence="2">The sequence shown here is derived from an EMBL/GenBank/DDBJ whole genome shotgun (WGS) entry which is preliminary data.</text>
</comment>